<evidence type="ECO:0000256" key="2">
    <source>
        <dbReference type="SAM" id="Phobius"/>
    </source>
</evidence>
<feature type="transmembrane region" description="Helical" evidence="2">
    <location>
        <begin position="12"/>
        <end position="33"/>
    </location>
</feature>
<sequence length="288" mass="32820">MLEVFLEHKLLCGAFLILLLLSIICQIMIGAIYQKMIKETDNMSSTNNKFLKQCKLKFAHCYQLNEGVSNIPIFVDKFISRVSFMGISLTGFKHLSGQLMLLSIVAAGAGACREIVSGETVGKVLPYYIISFLGLYVFFSISGLVDIQGKRERLKVNLVDYLENHMANKLRQSAIDWAEITGGEKIDNAGLVKKAEKADKPEKNSIEIKNSTEIKSSAETKNSLEPKRDIEAMREEIGLAPRRKEQEAERRSKMEEDKPEPFRKDYKKTIFSHQEKQELEELLREFFV</sequence>
<feature type="region of interest" description="Disordered" evidence="1">
    <location>
        <begin position="214"/>
        <end position="266"/>
    </location>
</feature>
<dbReference type="STRING" id="1469948.GCA_000732725_03141"/>
<evidence type="ECO:0000313" key="4">
    <source>
        <dbReference type="Proteomes" id="UP000295718"/>
    </source>
</evidence>
<reference evidence="3 4" key="1">
    <citation type="submission" date="2019-03" db="EMBL/GenBank/DDBJ databases">
        <title>Genomic Encyclopedia of Type Strains, Phase IV (KMG-IV): sequencing the most valuable type-strain genomes for metagenomic binning, comparative biology and taxonomic classification.</title>
        <authorList>
            <person name="Goeker M."/>
        </authorList>
    </citation>
    <scope>NUCLEOTIDE SEQUENCE [LARGE SCALE GENOMIC DNA]</scope>
    <source>
        <strain evidence="3 4">DSM 100556</strain>
    </source>
</reference>
<keyword evidence="2" id="KW-0472">Membrane</keyword>
<dbReference type="AlphaFoldDB" id="A0A4R1QVP5"/>
<evidence type="ECO:0000256" key="1">
    <source>
        <dbReference type="SAM" id="MobiDB-lite"/>
    </source>
</evidence>
<comment type="caution">
    <text evidence="3">The sequence shown here is derived from an EMBL/GenBank/DDBJ whole genome shotgun (WGS) entry which is preliminary data.</text>
</comment>
<keyword evidence="2" id="KW-1133">Transmembrane helix</keyword>
<keyword evidence="2" id="KW-0812">Transmembrane</keyword>
<proteinExistence type="predicted"/>
<name>A0A4R1QVP5_9FIRM</name>
<dbReference type="RefSeq" id="WP_031391786.1">
    <property type="nucleotide sequence ID" value="NZ_JPNB01000002.1"/>
</dbReference>
<organism evidence="3 4">
    <name type="scientific">Kineothrix alysoides</name>
    <dbReference type="NCBI Taxonomy" id="1469948"/>
    <lineage>
        <taxon>Bacteria</taxon>
        <taxon>Bacillati</taxon>
        <taxon>Bacillota</taxon>
        <taxon>Clostridia</taxon>
        <taxon>Lachnospirales</taxon>
        <taxon>Lachnospiraceae</taxon>
        <taxon>Kineothrix</taxon>
    </lineage>
</organism>
<keyword evidence="4" id="KW-1185">Reference proteome</keyword>
<dbReference type="EMBL" id="SLUO01000009">
    <property type="protein sequence ID" value="TCL57211.1"/>
    <property type="molecule type" value="Genomic_DNA"/>
</dbReference>
<evidence type="ECO:0000313" key="3">
    <source>
        <dbReference type="EMBL" id="TCL57211.1"/>
    </source>
</evidence>
<dbReference type="Proteomes" id="UP000295718">
    <property type="component" value="Unassembled WGS sequence"/>
</dbReference>
<dbReference type="OrthoDB" id="9800316at2"/>
<feature type="transmembrane region" description="Helical" evidence="2">
    <location>
        <begin position="125"/>
        <end position="145"/>
    </location>
</feature>
<accession>A0A4R1QVP5</accession>
<protein>
    <submittedName>
        <fullName evidence="3">Uncharacterized protein</fullName>
    </submittedName>
</protein>
<gene>
    <name evidence="3" type="ORF">EDD76_10973</name>
</gene>